<feature type="compositionally biased region" description="Low complexity" evidence="1">
    <location>
        <begin position="33"/>
        <end position="43"/>
    </location>
</feature>
<evidence type="ECO:0000256" key="1">
    <source>
        <dbReference type="SAM" id="MobiDB-lite"/>
    </source>
</evidence>
<dbReference type="EMBL" id="FNFO01000002">
    <property type="protein sequence ID" value="SDK24793.1"/>
    <property type="molecule type" value="Genomic_DNA"/>
</dbReference>
<gene>
    <name evidence="3" type="ORF">SAMN05421823_102243</name>
</gene>
<evidence type="ECO:0000313" key="4">
    <source>
        <dbReference type="Proteomes" id="UP000198510"/>
    </source>
</evidence>
<name>A0A1G9AC32_9BACT</name>
<dbReference type="PROSITE" id="PS51352">
    <property type="entry name" value="THIOREDOXIN_2"/>
    <property type="match status" value="1"/>
</dbReference>
<evidence type="ECO:0000259" key="2">
    <source>
        <dbReference type="PROSITE" id="PS51352"/>
    </source>
</evidence>
<keyword evidence="4" id="KW-1185">Reference proteome</keyword>
<dbReference type="InterPro" id="IPR013766">
    <property type="entry name" value="Thioredoxin_domain"/>
</dbReference>
<organism evidence="3 4">
    <name type="scientific">Catalinimonas alkaloidigena</name>
    <dbReference type="NCBI Taxonomy" id="1075417"/>
    <lineage>
        <taxon>Bacteria</taxon>
        <taxon>Pseudomonadati</taxon>
        <taxon>Bacteroidota</taxon>
        <taxon>Cytophagia</taxon>
        <taxon>Cytophagales</taxon>
        <taxon>Catalimonadaceae</taxon>
        <taxon>Catalinimonas</taxon>
    </lineage>
</organism>
<accession>A0A1G9AC32</accession>
<dbReference type="Pfam" id="PF00578">
    <property type="entry name" value="AhpC-TSA"/>
    <property type="match status" value="1"/>
</dbReference>
<dbReference type="InterPro" id="IPR000866">
    <property type="entry name" value="AhpC/TSA"/>
</dbReference>
<dbReference type="GO" id="GO:0016209">
    <property type="term" value="F:antioxidant activity"/>
    <property type="evidence" value="ECO:0007669"/>
    <property type="project" value="InterPro"/>
</dbReference>
<dbReference type="Proteomes" id="UP000198510">
    <property type="component" value="Unassembled WGS sequence"/>
</dbReference>
<dbReference type="PROSITE" id="PS51257">
    <property type="entry name" value="PROKAR_LIPOPROTEIN"/>
    <property type="match status" value="1"/>
</dbReference>
<reference evidence="3 4" key="1">
    <citation type="submission" date="2016-10" db="EMBL/GenBank/DDBJ databases">
        <authorList>
            <person name="de Groot N.N."/>
        </authorList>
    </citation>
    <scope>NUCLEOTIDE SEQUENCE [LARGE SCALE GENOMIC DNA]</scope>
    <source>
        <strain evidence="3 4">DSM 25186</strain>
    </source>
</reference>
<proteinExistence type="predicted"/>
<dbReference type="STRING" id="1075417.SAMN05421823_102243"/>
<dbReference type="OrthoDB" id="662072at2"/>
<dbReference type="InterPro" id="IPR036249">
    <property type="entry name" value="Thioredoxin-like_sf"/>
</dbReference>
<protein>
    <submittedName>
        <fullName evidence="3">Peroxiredoxin</fullName>
    </submittedName>
</protein>
<evidence type="ECO:0000313" key="3">
    <source>
        <dbReference type="EMBL" id="SDK24793.1"/>
    </source>
</evidence>
<dbReference type="GO" id="GO:0016491">
    <property type="term" value="F:oxidoreductase activity"/>
    <property type="evidence" value="ECO:0007669"/>
    <property type="project" value="InterPro"/>
</dbReference>
<sequence>MKHVVFPLVLVLALASCSAKKEKETTPPPAPATPSAAPAPAAPQNDLPPIPVSLTDGSTQQINGLSGKTVLVLFQPDCDHCQREARQIHENLGRFYDYQVYFISSAPLAEVRQFAVDYQFADVPNFHFGTTSVVNVLQQFGSIPTPSIYVYSDEGKLVQKFEGETPIDQILPTL</sequence>
<feature type="region of interest" description="Disordered" evidence="1">
    <location>
        <begin position="22"/>
        <end position="53"/>
    </location>
</feature>
<dbReference type="RefSeq" id="WP_089679730.1">
    <property type="nucleotide sequence ID" value="NZ_FNFO01000002.1"/>
</dbReference>
<dbReference type="Gene3D" id="3.40.30.10">
    <property type="entry name" value="Glutaredoxin"/>
    <property type="match status" value="1"/>
</dbReference>
<dbReference type="AlphaFoldDB" id="A0A1G9AC32"/>
<dbReference type="SUPFAM" id="SSF52833">
    <property type="entry name" value="Thioredoxin-like"/>
    <property type="match status" value="1"/>
</dbReference>
<feature type="domain" description="Thioredoxin" evidence="2">
    <location>
        <begin position="26"/>
        <end position="174"/>
    </location>
</feature>